<protein>
    <submittedName>
        <fullName evidence="3">18995_t:CDS:1</fullName>
    </submittedName>
</protein>
<feature type="transmembrane region" description="Helical" evidence="2">
    <location>
        <begin position="308"/>
        <end position="330"/>
    </location>
</feature>
<feature type="non-terminal residue" evidence="3">
    <location>
        <position position="339"/>
    </location>
</feature>
<evidence type="ECO:0000256" key="1">
    <source>
        <dbReference type="SAM" id="MobiDB-lite"/>
    </source>
</evidence>
<accession>A0A9N9GNC1</accession>
<keyword evidence="2" id="KW-0472">Membrane</keyword>
<feature type="transmembrane region" description="Helical" evidence="2">
    <location>
        <begin position="44"/>
        <end position="62"/>
    </location>
</feature>
<feature type="compositionally biased region" description="Basic and acidic residues" evidence="1">
    <location>
        <begin position="183"/>
        <end position="192"/>
    </location>
</feature>
<keyword evidence="2" id="KW-1133">Transmembrane helix</keyword>
<proteinExistence type="predicted"/>
<reference evidence="3" key="1">
    <citation type="submission" date="2021-06" db="EMBL/GenBank/DDBJ databases">
        <authorList>
            <person name="Kallberg Y."/>
            <person name="Tangrot J."/>
            <person name="Rosling A."/>
        </authorList>
    </citation>
    <scope>NUCLEOTIDE SEQUENCE</scope>
    <source>
        <strain evidence="3">IN212</strain>
    </source>
</reference>
<comment type="caution">
    <text evidence="3">The sequence shown here is derived from an EMBL/GenBank/DDBJ whole genome shotgun (WGS) entry which is preliminary data.</text>
</comment>
<feature type="transmembrane region" description="Helical" evidence="2">
    <location>
        <begin position="256"/>
        <end position="274"/>
    </location>
</feature>
<feature type="region of interest" description="Disordered" evidence="1">
    <location>
        <begin position="138"/>
        <end position="170"/>
    </location>
</feature>
<dbReference type="OrthoDB" id="2391436at2759"/>
<evidence type="ECO:0000256" key="2">
    <source>
        <dbReference type="SAM" id="Phobius"/>
    </source>
</evidence>
<feature type="region of interest" description="Disordered" evidence="1">
    <location>
        <begin position="175"/>
        <end position="194"/>
    </location>
</feature>
<dbReference type="Proteomes" id="UP000789396">
    <property type="component" value="Unassembled WGS sequence"/>
</dbReference>
<gene>
    <name evidence="3" type="ORF">RFULGI_LOCUS7103</name>
</gene>
<organism evidence="3 4">
    <name type="scientific">Racocetra fulgida</name>
    <dbReference type="NCBI Taxonomy" id="60492"/>
    <lineage>
        <taxon>Eukaryota</taxon>
        <taxon>Fungi</taxon>
        <taxon>Fungi incertae sedis</taxon>
        <taxon>Mucoromycota</taxon>
        <taxon>Glomeromycotina</taxon>
        <taxon>Glomeromycetes</taxon>
        <taxon>Diversisporales</taxon>
        <taxon>Gigasporaceae</taxon>
        <taxon>Racocetra</taxon>
    </lineage>
</organism>
<dbReference type="AlphaFoldDB" id="A0A9N9GNC1"/>
<keyword evidence="4" id="KW-1185">Reference proteome</keyword>
<evidence type="ECO:0000313" key="3">
    <source>
        <dbReference type="EMBL" id="CAG8614251.1"/>
    </source>
</evidence>
<sequence>MAPEPALLKAIHFLQNPIPQYVLGTLPAIAIMGTTPNKTLLEKLTWVLQCLGCPFIGLFYFCNVGSKIGGKVEYETVEMCVYWLASKCFIQGNKDDADKIDADKIDANKVDAKNKGKKKVNTNNGNDEQDIISVMVKSSDSNELNSENKETNGIDKGSSSNGPNSNDEEKIIENGNQTKKKAPKNENQDKRPVGYHAMRLHPTSEQRAIFTNWVANASLLDRLASLASAYYILVGIFAGISKAAGPCMEDNSLEDWPFIPLLFIWALPIIYVRISNGKVVYKLSEDSFPDQSILVTDFDVKDRHKKKLHVAITALASVALAWLAVIIAYYTPPIGFFCR</sequence>
<dbReference type="EMBL" id="CAJVPZ010009914">
    <property type="protein sequence ID" value="CAG8614251.1"/>
    <property type="molecule type" value="Genomic_DNA"/>
</dbReference>
<feature type="transmembrane region" description="Helical" evidence="2">
    <location>
        <begin position="223"/>
        <end position="244"/>
    </location>
</feature>
<keyword evidence="2" id="KW-0812">Transmembrane</keyword>
<evidence type="ECO:0000313" key="4">
    <source>
        <dbReference type="Proteomes" id="UP000789396"/>
    </source>
</evidence>
<name>A0A9N9GNC1_9GLOM</name>